<organism evidence="2 3">
    <name type="scientific">Cinchona calisaya</name>
    <dbReference type="NCBI Taxonomy" id="153742"/>
    <lineage>
        <taxon>Eukaryota</taxon>
        <taxon>Viridiplantae</taxon>
        <taxon>Streptophyta</taxon>
        <taxon>Embryophyta</taxon>
        <taxon>Tracheophyta</taxon>
        <taxon>Spermatophyta</taxon>
        <taxon>Magnoliopsida</taxon>
        <taxon>eudicotyledons</taxon>
        <taxon>Gunneridae</taxon>
        <taxon>Pentapetalae</taxon>
        <taxon>asterids</taxon>
        <taxon>lamiids</taxon>
        <taxon>Gentianales</taxon>
        <taxon>Rubiaceae</taxon>
        <taxon>Cinchonoideae</taxon>
        <taxon>Cinchoneae</taxon>
        <taxon>Cinchona</taxon>
    </lineage>
</organism>
<sequence>MAVNLTEGAALGTVFDRLFQAVLDGNQQLTTFTSTLNSLKSTLALIKPILDDLEKLNKALDRPEQETEMFVGRLIEGENLVRKCSKIKSWDLYNKHSYSKKIKKLEDSITRFFQLDVQAQMVRNTKRILIEVKDTNQKLDKVLSILKDTA</sequence>
<dbReference type="AlphaFoldDB" id="A0ABD3A8D8"/>
<dbReference type="InterPro" id="IPR008808">
    <property type="entry name" value="Powdery_mildew-R_dom"/>
</dbReference>
<proteinExistence type="predicted"/>
<dbReference type="PROSITE" id="PS51153">
    <property type="entry name" value="RPW8"/>
    <property type="match status" value="1"/>
</dbReference>
<dbReference type="Proteomes" id="UP001630127">
    <property type="component" value="Unassembled WGS sequence"/>
</dbReference>
<dbReference type="Pfam" id="PF05659">
    <property type="entry name" value="RPW8"/>
    <property type="match status" value="1"/>
</dbReference>
<keyword evidence="3" id="KW-1185">Reference proteome</keyword>
<comment type="caution">
    <text evidence="2">The sequence shown here is derived from an EMBL/GenBank/DDBJ whole genome shotgun (WGS) entry which is preliminary data.</text>
</comment>
<evidence type="ECO:0000313" key="2">
    <source>
        <dbReference type="EMBL" id="KAL3526742.1"/>
    </source>
</evidence>
<reference evidence="2 3" key="1">
    <citation type="submission" date="2024-11" db="EMBL/GenBank/DDBJ databases">
        <title>A near-complete genome assembly of Cinchona calisaya.</title>
        <authorList>
            <person name="Lian D.C."/>
            <person name="Zhao X.W."/>
            <person name="Wei L."/>
        </authorList>
    </citation>
    <scope>NUCLEOTIDE SEQUENCE [LARGE SCALE GENOMIC DNA]</scope>
    <source>
        <tissue evidence="2">Nenye</tissue>
    </source>
</reference>
<evidence type="ECO:0000313" key="3">
    <source>
        <dbReference type="Proteomes" id="UP001630127"/>
    </source>
</evidence>
<dbReference type="EMBL" id="JBJUIK010000005">
    <property type="protein sequence ID" value="KAL3526742.1"/>
    <property type="molecule type" value="Genomic_DNA"/>
</dbReference>
<name>A0ABD3A8D8_9GENT</name>
<gene>
    <name evidence="2" type="ORF">ACH5RR_011398</name>
</gene>
<accession>A0ABD3A8D8</accession>
<evidence type="ECO:0000259" key="1">
    <source>
        <dbReference type="PROSITE" id="PS51153"/>
    </source>
</evidence>
<protein>
    <recommendedName>
        <fullName evidence="1">RPW8 domain-containing protein</fullName>
    </recommendedName>
</protein>
<feature type="domain" description="RPW8" evidence="1">
    <location>
        <begin position="1"/>
        <end position="150"/>
    </location>
</feature>